<feature type="compositionally biased region" description="Polar residues" evidence="1">
    <location>
        <begin position="665"/>
        <end position="677"/>
    </location>
</feature>
<dbReference type="WBParaSite" id="SVE_1159500.1">
    <property type="protein sequence ID" value="SVE_1159500.1"/>
    <property type="gene ID" value="SVE_1159500"/>
</dbReference>
<dbReference type="Proteomes" id="UP000035680">
    <property type="component" value="Unassembled WGS sequence"/>
</dbReference>
<feature type="region of interest" description="Disordered" evidence="1">
    <location>
        <begin position="660"/>
        <end position="684"/>
    </location>
</feature>
<feature type="region of interest" description="Disordered" evidence="1">
    <location>
        <begin position="1454"/>
        <end position="1499"/>
    </location>
</feature>
<name>A0A0K0FQA8_STRVS</name>
<dbReference type="SUPFAM" id="SSF68906">
    <property type="entry name" value="SAP domain"/>
    <property type="match status" value="1"/>
</dbReference>
<reference evidence="3" key="1">
    <citation type="submission" date="2014-07" db="EMBL/GenBank/DDBJ databases">
        <authorList>
            <person name="Martin A.A"/>
            <person name="De Silva N."/>
        </authorList>
    </citation>
    <scope>NUCLEOTIDE SEQUENCE</scope>
</reference>
<evidence type="ECO:0000313" key="3">
    <source>
        <dbReference type="Proteomes" id="UP000035680"/>
    </source>
</evidence>
<dbReference type="PROSITE" id="PS50800">
    <property type="entry name" value="SAP"/>
    <property type="match status" value="1"/>
</dbReference>
<evidence type="ECO:0000256" key="1">
    <source>
        <dbReference type="SAM" id="MobiDB-lite"/>
    </source>
</evidence>
<proteinExistence type="predicted"/>
<feature type="region of interest" description="Disordered" evidence="1">
    <location>
        <begin position="1014"/>
        <end position="1080"/>
    </location>
</feature>
<dbReference type="InterPro" id="IPR036361">
    <property type="entry name" value="SAP_dom_sf"/>
</dbReference>
<evidence type="ECO:0000313" key="4">
    <source>
        <dbReference type="WBParaSite" id="SVE_1159500.1"/>
    </source>
</evidence>
<feature type="domain" description="SAP" evidence="2">
    <location>
        <begin position="261"/>
        <end position="295"/>
    </location>
</feature>
<feature type="compositionally biased region" description="Polar residues" evidence="1">
    <location>
        <begin position="1014"/>
        <end position="1031"/>
    </location>
</feature>
<dbReference type="Pfam" id="PF02037">
    <property type="entry name" value="SAP"/>
    <property type="match status" value="1"/>
</dbReference>
<reference evidence="4" key="2">
    <citation type="submission" date="2015-08" db="UniProtKB">
        <authorList>
            <consortium name="WormBaseParasite"/>
        </authorList>
    </citation>
    <scope>IDENTIFICATION</scope>
</reference>
<feature type="compositionally biased region" description="Low complexity" evidence="1">
    <location>
        <begin position="1455"/>
        <end position="1493"/>
    </location>
</feature>
<protein>
    <submittedName>
        <fullName evidence="4">SAP domain-containing protein</fullName>
    </submittedName>
</protein>
<evidence type="ECO:0000259" key="2">
    <source>
        <dbReference type="PROSITE" id="PS50800"/>
    </source>
</evidence>
<dbReference type="STRING" id="75913.A0A0K0FQA8"/>
<sequence>MEVISTEIKDVNINGSKNNLSNDSISTGNSNEYGVLTSPNIMSRQKSSQNCQMTTTVATTSTSPYSQYQPSSAFVNAKLAAGSSEVIHVSKSISTSFCENQQQYIHNQNPKRITTSNNLVTTTINSPYYQPSGGITSNSQSLGENDINTFQSTDSIDNSIKNNSYMPITRHYLTNQKSNLSKNINNTSQVQNNTCYQNNYKTIEKSPNFEYTYCDNSIKNVETSPLPHSSTPLSSISYSSSTENAPVAGMIETEVTNKSKLSFMKVSELKSECKKWSISSNGSKTQLLERLQPYEDSILSLNKEENDQDNVKSMPSINIGNQQHSINQVSKTTEYYVTGQSNEYINKQYDSPNTCHSKNFSSQINHNSKRMSSHSGNVPSLNSIDGSDGMSGVVIGNNQLQVGHLDMKILNNETIKEEYIDNGNSNSEFYYVEVPTFKVSNSQSPQQYVKLVNQTGAVVGISQLSKNTPTNIATSSNLYKYHNTTVGSGSSQNNGMIYYNQISQQGKQNNQDSNLINSQSGKYSYKTISNNEIKSSNSTLNHQTLTRVSSESEIYQQNTLSQMYTTSSNNQENYIFTNATTPNYQSDTNILQNSPFSNSNDHLPLNTTTTILQNSTTKQPILNIKGSENINNKAQNSVSFVVLQQEPRQRSTVSRNLDSYRIMPNPQNSNSLSSYISNGERDERNNYNDQTYPFQESQKDLQKTIDHTDTTHYHMGVKHAALSSSIKNNNINDTLKNFVFKSFPVGDINKSFQEISSEVKKIFSQNEKNCIEKSEPIMTAEIMHVHEDMIQHQLTTINNLYNNLLNSQYQLKNYQNILIAANNFDVESIQRREKIYPTLSCLKELDTRSINRKYMKLYSNYENIYHNLKDGIKEHQTIVDNEEVLQDLAHVTQATEDIVRLIKQDSRTALLIVQLLRNFQVERSQCASRRNSFNVLLCEESDSKKLNEQRKDQRNIETGFFKGQSNCNQNDLFTRNDNQIIGIDRNYQSNIKEIKNGKDKIGVNTKNTSIYSNVDNTNSTMSGSQKISNNKKNGRVINKVEPKTPNKPVPRRRAPKNANKAKDEEKIVSDMSKAKKSTSSGKINDMEEIFKTVIKESSKCVTAIESKERAEETINEYVKNPPNSSPSTNSNISGINYTTTVMTNPSSVQSQIQQSNNNNGTQVILINKDPQYGTQQQRNGGKKRVNTQSIQKQNHIQQKSPKVQQCTASLVDTIPQHIQIQHSSPILHQHFQANSVEAVDNISSQQYHYQTYQNDQNSHFSPINVTTNCVNGQFIQQQDHNQQYNNILNNNQISSTTFYAIPTNTIAMTNQNTITNQGNGGNIVYHISDGHHQSQPQYNIISNAIDDNTNYTFATTTLQSTDNFSSSQIDQNGMIHDNTSTHWITSTQPTSHHQTNICSTSMDSNGTLDISTDSGIQHNISSVDINSSKSSDEINVLLDDSWYNNNQHRIYDGIQNNSQHSTNNNNRKSQTPSNTTATSSSSSSTIIPPTTSSLDGGNIRNTIYSNSQLNNNMLGYNPNFSDSDSFNFDNNDINQQGDQNMDWVDQQLMT</sequence>
<dbReference type="InterPro" id="IPR003034">
    <property type="entry name" value="SAP_dom"/>
</dbReference>
<dbReference type="Gene3D" id="1.10.720.30">
    <property type="entry name" value="SAP domain"/>
    <property type="match status" value="1"/>
</dbReference>
<organism evidence="3 4">
    <name type="scientific">Strongyloides venezuelensis</name>
    <name type="common">Threadworm</name>
    <dbReference type="NCBI Taxonomy" id="75913"/>
    <lineage>
        <taxon>Eukaryota</taxon>
        <taxon>Metazoa</taxon>
        <taxon>Ecdysozoa</taxon>
        <taxon>Nematoda</taxon>
        <taxon>Chromadorea</taxon>
        <taxon>Rhabditida</taxon>
        <taxon>Tylenchina</taxon>
        <taxon>Panagrolaimomorpha</taxon>
        <taxon>Strongyloidoidea</taxon>
        <taxon>Strongyloididae</taxon>
        <taxon>Strongyloides</taxon>
    </lineage>
</organism>
<accession>A0A0K0FQA8</accession>
<dbReference type="SMART" id="SM00513">
    <property type="entry name" value="SAP"/>
    <property type="match status" value="1"/>
</dbReference>
<keyword evidence="3" id="KW-1185">Reference proteome</keyword>